<dbReference type="Gene3D" id="3.30.70.1820">
    <property type="entry name" value="L1 transposable element, RRM domain"/>
    <property type="match status" value="1"/>
</dbReference>
<organism evidence="1 2">
    <name type="scientific">Parnassius mnemosyne</name>
    <name type="common">clouded apollo</name>
    <dbReference type="NCBI Taxonomy" id="213953"/>
    <lineage>
        <taxon>Eukaryota</taxon>
        <taxon>Metazoa</taxon>
        <taxon>Ecdysozoa</taxon>
        <taxon>Arthropoda</taxon>
        <taxon>Hexapoda</taxon>
        <taxon>Insecta</taxon>
        <taxon>Pterygota</taxon>
        <taxon>Neoptera</taxon>
        <taxon>Endopterygota</taxon>
        <taxon>Lepidoptera</taxon>
        <taxon>Glossata</taxon>
        <taxon>Ditrysia</taxon>
        <taxon>Papilionoidea</taxon>
        <taxon>Papilionidae</taxon>
        <taxon>Parnassiinae</taxon>
        <taxon>Parnassini</taxon>
        <taxon>Parnassius</taxon>
        <taxon>Driopa</taxon>
    </lineage>
</organism>
<name>A0AAV1LY48_9NEOP</name>
<keyword evidence="2" id="KW-1185">Reference proteome</keyword>
<evidence type="ECO:0000313" key="1">
    <source>
        <dbReference type="EMBL" id="CAK1599815.1"/>
    </source>
</evidence>
<sequence length="177" mass="19759">MEMRSRRKILLVHGIAEDKKENTSSSVVKILSDHLKVPGITTDSIGRSHRLGQPGTDKPRAVLVEFRDYGTKEKIWLAKKNLKGTGITLSEFLTKGRHTTFQAARQRFGVSRCWTRNGIIFVLGPDQVRHRIHSRLDLDAISTSESVTQATSAVTSVPSVVKDSRSAQVRTKRIGKK</sequence>
<reference evidence="1 2" key="1">
    <citation type="submission" date="2023-11" db="EMBL/GenBank/DDBJ databases">
        <authorList>
            <person name="Hedman E."/>
            <person name="Englund M."/>
            <person name="Stromberg M."/>
            <person name="Nyberg Akerstrom W."/>
            <person name="Nylinder S."/>
            <person name="Jareborg N."/>
            <person name="Kallberg Y."/>
            <person name="Kronander E."/>
        </authorList>
    </citation>
    <scope>NUCLEOTIDE SEQUENCE [LARGE SCALE GENOMIC DNA]</scope>
</reference>
<proteinExistence type="predicted"/>
<dbReference type="AlphaFoldDB" id="A0AAV1LY48"/>
<gene>
    <name evidence="1" type="ORF">PARMNEM_LOCUS18652</name>
</gene>
<protein>
    <submittedName>
        <fullName evidence="1">Uncharacterized protein</fullName>
    </submittedName>
</protein>
<comment type="caution">
    <text evidence="1">The sequence shown here is derived from an EMBL/GenBank/DDBJ whole genome shotgun (WGS) entry which is preliminary data.</text>
</comment>
<dbReference type="EMBL" id="CAVLGL010000115">
    <property type="protein sequence ID" value="CAK1599815.1"/>
    <property type="molecule type" value="Genomic_DNA"/>
</dbReference>
<evidence type="ECO:0000313" key="2">
    <source>
        <dbReference type="Proteomes" id="UP001314205"/>
    </source>
</evidence>
<accession>A0AAV1LY48</accession>
<dbReference type="Proteomes" id="UP001314205">
    <property type="component" value="Unassembled WGS sequence"/>
</dbReference>